<dbReference type="GO" id="GO:0005840">
    <property type="term" value="C:ribosome"/>
    <property type="evidence" value="ECO:0007669"/>
    <property type="project" value="UniProtKB-KW"/>
</dbReference>
<dbReference type="GO" id="GO:0003735">
    <property type="term" value="F:structural constituent of ribosome"/>
    <property type="evidence" value="ECO:0007669"/>
    <property type="project" value="InterPro"/>
</dbReference>
<comment type="function">
    <text evidence="5">One of the primary rRNA binding proteins, this protein initially binds near the 5'-end of the 23S rRNA. It is important during the early stages of 50S assembly. It makes multiple contacts with different domains of the 23S rRNA in the assembled 50S subunit and ribosome.</text>
</comment>
<sequence>MATVPVYNIEKNKVSDIELSDDIFNTEVKEYLIHEMVRYQRAARRQGTAKTKGRSEVRGGGKKPYRQKGTGNARQGCIRAPHYVGGGTAFGPTPRDYRFKLNRKVKKAAVCSALSARFKESRMTILDQINLDKISTKGFAEVLKRFELENALILIDEANPAVELSARNIPSVKVLRAEGVNVYDLMKYHSLVLTQGAVSQLEGALEK</sequence>
<evidence type="ECO:0000313" key="8">
    <source>
        <dbReference type="Proteomes" id="UP000035036"/>
    </source>
</evidence>
<dbReference type="KEGG" id="gsb:GSUB_12645"/>
<dbReference type="Pfam" id="PF00573">
    <property type="entry name" value="Ribosomal_L4"/>
    <property type="match status" value="1"/>
</dbReference>
<comment type="similarity">
    <text evidence="1 5">Belongs to the universal ribosomal protein uL4 family.</text>
</comment>
<dbReference type="HOGENOM" id="CLU_041575_5_2_7"/>
<dbReference type="Proteomes" id="UP000035036">
    <property type="component" value="Chromosome"/>
</dbReference>
<protein>
    <recommendedName>
        <fullName evidence="4 5">Large ribosomal subunit protein uL4</fullName>
    </recommendedName>
</protein>
<dbReference type="InterPro" id="IPR023574">
    <property type="entry name" value="Ribosomal_uL4_dom_sf"/>
</dbReference>
<dbReference type="InterPro" id="IPR002136">
    <property type="entry name" value="Ribosomal_uL4"/>
</dbReference>
<evidence type="ECO:0000256" key="6">
    <source>
        <dbReference type="SAM" id="MobiDB-lite"/>
    </source>
</evidence>
<keyword evidence="5" id="KW-0694">RNA-binding</keyword>
<evidence type="ECO:0000256" key="1">
    <source>
        <dbReference type="ARBA" id="ARBA00010528"/>
    </source>
</evidence>
<dbReference type="GO" id="GO:0006412">
    <property type="term" value="P:translation"/>
    <property type="evidence" value="ECO:0007669"/>
    <property type="project" value="UniProtKB-UniRule"/>
</dbReference>
<keyword evidence="8" id="KW-1185">Reference proteome</keyword>
<dbReference type="AlphaFoldDB" id="A0A0B5FIP5"/>
<dbReference type="RefSeq" id="WP_040201093.1">
    <property type="nucleotide sequence ID" value="NZ_CP010311.1"/>
</dbReference>
<dbReference type="HAMAP" id="MF_01328_B">
    <property type="entry name" value="Ribosomal_uL4_B"/>
    <property type="match status" value="1"/>
</dbReference>
<dbReference type="PANTHER" id="PTHR10746:SF6">
    <property type="entry name" value="LARGE RIBOSOMAL SUBUNIT PROTEIN UL4M"/>
    <property type="match status" value="1"/>
</dbReference>
<dbReference type="GO" id="GO:0019843">
    <property type="term" value="F:rRNA binding"/>
    <property type="evidence" value="ECO:0007669"/>
    <property type="project" value="UniProtKB-UniRule"/>
</dbReference>
<comment type="subunit">
    <text evidence="5">Part of the 50S ribosomal subunit.</text>
</comment>
<evidence type="ECO:0000256" key="3">
    <source>
        <dbReference type="ARBA" id="ARBA00023274"/>
    </source>
</evidence>
<dbReference type="NCBIfam" id="TIGR03953">
    <property type="entry name" value="rplD_bact"/>
    <property type="match status" value="1"/>
</dbReference>
<gene>
    <name evidence="5" type="primary">rplD</name>
    <name evidence="7" type="ORF">GSUB_12645</name>
</gene>
<keyword evidence="5" id="KW-0699">rRNA-binding</keyword>
<evidence type="ECO:0000256" key="4">
    <source>
        <dbReference type="ARBA" id="ARBA00035244"/>
    </source>
</evidence>
<keyword evidence="2 5" id="KW-0689">Ribosomal protein</keyword>
<dbReference type="GO" id="GO:1990904">
    <property type="term" value="C:ribonucleoprotein complex"/>
    <property type="evidence" value="ECO:0007669"/>
    <property type="project" value="UniProtKB-KW"/>
</dbReference>
<name>A0A0B5FIP5_9BACT</name>
<dbReference type="SUPFAM" id="SSF52166">
    <property type="entry name" value="Ribosomal protein L4"/>
    <property type="match status" value="1"/>
</dbReference>
<evidence type="ECO:0000256" key="2">
    <source>
        <dbReference type="ARBA" id="ARBA00022980"/>
    </source>
</evidence>
<proteinExistence type="inferred from homology"/>
<evidence type="ECO:0000256" key="5">
    <source>
        <dbReference type="HAMAP-Rule" id="MF_01328"/>
    </source>
</evidence>
<keyword evidence="3 5" id="KW-0687">Ribonucleoprotein</keyword>
<dbReference type="PANTHER" id="PTHR10746">
    <property type="entry name" value="50S RIBOSOMAL PROTEIN L4"/>
    <property type="match status" value="1"/>
</dbReference>
<comment type="function">
    <text evidence="5">Forms part of the polypeptide exit tunnel.</text>
</comment>
<feature type="region of interest" description="Disordered" evidence="6">
    <location>
        <begin position="43"/>
        <end position="77"/>
    </location>
</feature>
<dbReference type="Gene3D" id="3.40.1370.10">
    <property type="match status" value="1"/>
</dbReference>
<dbReference type="EMBL" id="CP010311">
    <property type="protein sequence ID" value="AJF07238.1"/>
    <property type="molecule type" value="Genomic_DNA"/>
</dbReference>
<reference evidence="7 8" key="1">
    <citation type="journal article" date="2015" name="Genome Announc.">
        <title>Genomes of Geoalkalibacter ferrihydriticus Z-0531T and Geoalkalibacter subterraneus Red1T, Two Haloalkaliphilic Metal-Reducing Deltaproteobacteria.</title>
        <authorList>
            <person name="Badalamenti J.P."/>
            <person name="Krajmalnik-Brown R."/>
            <person name="Torres C.I."/>
            <person name="Bond D.R."/>
        </authorList>
    </citation>
    <scope>NUCLEOTIDE SEQUENCE [LARGE SCALE GENOMIC DNA]</scope>
    <source>
        <strain evidence="7 8">Red1</strain>
    </source>
</reference>
<accession>A0A0B5FIP5</accession>
<organism evidence="7 8">
    <name type="scientific">Geoalkalibacter subterraneus</name>
    <dbReference type="NCBI Taxonomy" id="483547"/>
    <lineage>
        <taxon>Bacteria</taxon>
        <taxon>Pseudomonadati</taxon>
        <taxon>Thermodesulfobacteriota</taxon>
        <taxon>Desulfuromonadia</taxon>
        <taxon>Desulfuromonadales</taxon>
        <taxon>Geoalkalibacteraceae</taxon>
        <taxon>Geoalkalibacter</taxon>
    </lineage>
</organism>
<dbReference type="InterPro" id="IPR013005">
    <property type="entry name" value="Ribosomal_uL4-like"/>
</dbReference>
<evidence type="ECO:0000313" key="7">
    <source>
        <dbReference type="EMBL" id="AJF07238.1"/>
    </source>
</evidence>
<dbReference type="OrthoDB" id="9803201at2"/>
<dbReference type="STRING" id="483547.GSUB_12645"/>